<sequence length="170" mass="19259">MADSQASRCQVIVEKIDPVFEGKVVKRQNVSLWATTEFKQHTVPEAWPKGASLATGYCVGQLKIKCLSAPHHQRYSQEEPCHWHRKLAEDFLDRVGWIGDCKEFPKFWIIKGEYEKKKVPCLGGQSGINKAKRTICGVKKKNCKDQISFTNSQKYMAQEGTSGTNGSNFY</sequence>
<keyword evidence="2" id="KW-1185">Reference proteome</keyword>
<accession>A0A9P6TGZ6</accession>
<dbReference type="Proteomes" id="UP000886653">
    <property type="component" value="Unassembled WGS sequence"/>
</dbReference>
<evidence type="ECO:0000313" key="1">
    <source>
        <dbReference type="EMBL" id="KAG0151255.1"/>
    </source>
</evidence>
<dbReference type="EMBL" id="MU167214">
    <property type="protein sequence ID" value="KAG0151255.1"/>
    <property type="molecule type" value="Genomic_DNA"/>
</dbReference>
<comment type="caution">
    <text evidence="1">The sequence shown here is derived from an EMBL/GenBank/DDBJ whole genome shotgun (WGS) entry which is preliminary data.</text>
</comment>
<proteinExistence type="predicted"/>
<organism evidence="1 2">
    <name type="scientific">Cronartium quercuum f. sp. fusiforme G11</name>
    <dbReference type="NCBI Taxonomy" id="708437"/>
    <lineage>
        <taxon>Eukaryota</taxon>
        <taxon>Fungi</taxon>
        <taxon>Dikarya</taxon>
        <taxon>Basidiomycota</taxon>
        <taxon>Pucciniomycotina</taxon>
        <taxon>Pucciniomycetes</taxon>
        <taxon>Pucciniales</taxon>
        <taxon>Coleosporiaceae</taxon>
        <taxon>Cronartium</taxon>
    </lineage>
</organism>
<reference evidence="1" key="1">
    <citation type="submission" date="2013-11" db="EMBL/GenBank/DDBJ databases">
        <title>Genome sequence of the fusiform rust pathogen reveals effectors for host alternation and coevolution with pine.</title>
        <authorList>
            <consortium name="DOE Joint Genome Institute"/>
            <person name="Smith K."/>
            <person name="Pendleton A."/>
            <person name="Kubisiak T."/>
            <person name="Anderson C."/>
            <person name="Salamov A."/>
            <person name="Aerts A."/>
            <person name="Riley R."/>
            <person name="Clum A."/>
            <person name="Lindquist E."/>
            <person name="Ence D."/>
            <person name="Campbell M."/>
            <person name="Kronenberg Z."/>
            <person name="Feau N."/>
            <person name="Dhillon B."/>
            <person name="Hamelin R."/>
            <person name="Burleigh J."/>
            <person name="Smith J."/>
            <person name="Yandell M."/>
            <person name="Nelson C."/>
            <person name="Grigoriev I."/>
            <person name="Davis J."/>
        </authorList>
    </citation>
    <scope>NUCLEOTIDE SEQUENCE</scope>
    <source>
        <strain evidence="1">G11</strain>
    </source>
</reference>
<name>A0A9P6TGZ6_9BASI</name>
<gene>
    <name evidence="1" type="ORF">CROQUDRAFT_706161</name>
</gene>
<evidence type="ECO:0000313" key="2">
    <source>
        <dbReference type="Proteomes" id="UP000886653"/>
    </source>
</evidence>
<protein>
    <submittedName>
        <fullName evidence="1">Uncharacterized protein</fullName>
    </submittedName>
</protein>
<dbReference type="AlphaFoldDB" id="A0A9P6TGZ6"/>